<dbReference type="InterPro" id="IPR002898">
    <property type="entry name" value="MotA_ExbB_proton_chnl"/>
</dbReference>
<comment type="similarity">
    <text evidence="12">Belongs to the exbB/tolQ family.</text>
</comment>
<dbReference type="EMBL" id="JSUM01000003">
    <property type="protein sequence ID" value="KGQ71103.1"/>
    <property type="molecule type" value="Genomic_DNA"/>
</dbReference>
<dbReference type="RefSeq" id="WP_034612949.1">
    <property type="nucleotide sequence ID" value="NZ_JSUM01000003.1"/>
</dbReference>
<evidence type="ECO:0000256" key="4">
    <source>
        <dbReference type="ARBA" id="ARBA00022448"/>
    </source>
</evidence>
<dbReference type="InterPro" id="IPR050790">
    <property type="entry name" value="ExbB/TolQ_transport"/>
</dbReference>
<evidence type="ECO:0000256" key="2">
    <source>
        <dbReference type="ARBA" id="ARBA00011471"/>
    </source>
</evidence>
<keyword evidence="9 13" id="KW-1133">Transmembrane helix</keyword>
<feature type="transmembrane region" description="Helical" evidence="13">
    <location>
        <begin position="175"/>
        <end position="199"/>
    </location>
</feature>
<dbReference type="GO" id="GO:0017038">
    <property type="term" value="P:protein import"/>
    <property type="evidence" value="ECO:0007669"/>
    <property type="project" value="TreeGrafter"/>
</dbReference>
<evidence type="ECO:0000313" key="16">
    <source>
        <dbReference type="EMBL" id="KGQ71103.1"/>
    </source>
</evidence>
<keyword evidence="8 12" id="KW-0653">Protein transport</keyword>
<evidence type="ECO:0000256" key="10">
    <source>
        <dbReference type="ARBA" id="ARBA00023136"/>
    </source>
</evidence>
<evidence type="ECO:0000256" key="3">
    <source>
        <dbReference type="ARBA" id="ARBA00022093"/>
    </source>
</evidence>
<dbReference type="GO" id="GO:0022857">
    <property type="term" value="F:transmembrane transporter activity"/>
    <property type="evidence" value="ECO:0007669"/>
    <property type="project" value="InterPro"/>
</dbReference>
<feature type="transmembrane region" description="Helical" evidence="13">
    <location>
        <begin position="219"/>
        <end position="240"/>
    </location>
</feature>
<evidence type="ECO:0000256" key="9">
    <source>
        <dbReference type="ARBA" id="ARBA00022989"/>
    </source>
</evidence>
<dbReference type="STRING" id="505317.OA57_02410"/>
<evidence type="ECO:0000256" key="8">
    <source>
        <dbReference type="ARBA" id="ARBA00022927"/>
    </source>
</evidence>
<name>A0A0A3ANX1_9PAST</name>
<dbReference type="PANTHER" id="PTHR30625:SF16">
    <property type="entry name" value="BIOPOLYMER TRANSPORT PROTEIN EXBB"/>
    <property type="match status" value="1"/>
</dbReference>
<proteinExistence type="inferred from homology"/>
<feature type="signal peptide" evidence="14">
    <location>
        <begin position="1"/>
        <end position="22"/>
    </location>
</feature>
<dbReference type="InterPro" id="IPR014164">
    <property type="entry name" value="TonB_ExbB_1"/>
</dbReference>
<reference evidence="16 17" key="1">
    <citation type="submission" date="2014-11" db="EMBL/GenBank/DDBJ databases">
        <title>Draft genome sequence of Chelonobacter oris 1662T, associated with respiratory disease in Hermann's Tortoises.</title>
        <authorList>
            <person name="Kudirkiene E."/>
            <person name="Hansen M.J."/>
            <person name="Bojesen A.M."/>
        </authorList>
    </citation>
    <scope>NUCLEOTIDE SEQUENCE [LARGE SCALE GENOMIC DNA]</scope>
    <source>
        <strain evidence="16 17">1662</strain>
    </source>
</reference>
<protein>
    <recommendedName>
        <fullName evidence="3">Biopolymer transport protein ExbB</fullName>
    </recommendedName>
</protein>
<keyword evidence="17" id="KW-1185">Reference proteome</keyword>
<evidence type="ECO:0000256" key="13">
    <source>
        <dbReference type="SAM" id="Phobius"/>
    </source>
</evidence>
<sequence length="276" mass="30754">MLFFRYAGIAVTTLATAFTAVADTTPPTVTEALSTGVMENPTVSAVAEISRDMSPLGMYLSAHPIVQGVIWILLLCSVLTWIIFFTKSVQLTTASRRLKQEQHYLIQQPDFKRTRAMLPNTRQHHALKQFIAEIEDELIRSDYHCDDDFKQRIDYRLDRQIQSLTQNMRYGISPLATIGAVAPFIGLFGTVWGIMNSFIGIVHAQTASLSVVAPGIAEALFATALGLVAAIPAVVIYNVFNRRLNIYGLRIGNLVAVLRLMIKRDISLQRLSRESE</sequence>
<dbReference type="AlphaFoldDB" id="A0A0A3ANX1"/>
<comment type="subunit">
    <text evidence="2">The accessory proteins ExbB and ExbD seem to form a complex with TonB.</text>
</comment>
<dbReference type="PANTHER" id="PTHR30625">
    <property type="entry name" value="PROTEIN TOLQ"/>
    <property type="match status" value="1"/>
</dbReference>
<evidence type="ECO:0000259" key="15">
    <source>
        <dbReference type="Pfam" id="PF01618"/>
    </source>
</evidence>
<comment type="subcellular location">
    <subcellularLocation>
        <location evidence="1">Cell inner membrane</location>
        <topology evidence="1">Multi-pass membrane protein</topology>
    </subcellularLocation>
    <subcellularLocation>
        <location evidence="12">Membrane</location>
        <topology evidence="12">Multi-pass membrane protein</topology>
    </subcellularLocation>
</comment>
<dbReference type="Pfam" id="PF01618">
    <property type="entry name" value="MotA_ExbB"/>
    <property type="match status" value="1"/>
</dbReference>
<accession>A0A0A3ANX1</accession>
<keyword evidence="14" id="KW-0732">Signal</keyword>
<evidence type="ECO:0000256" key="12">
    <source>
        <dbReference type="RuleBase" id="RU004057"/>
    </source>
</evidence>
<evidence type="ECO:0000256" key="11">
    <source>
        <dbReference type="ARBA" id="ARBA00024816"/>
    </source>
</evidence>
<gene>
    <name evidence="16" type="ORF">OA57_02410</name>
</gene>
<dbReference type="GO" id="GO:0005886">
    <property type="term" value="C:plasma membrane"/>
    <property type="evidence" value="ECO:0007669"/>
    <property type="project" value="UniProtKB-SubCell"/>
</dbReference>
<evidence type="ECO:0000256" key="14">
    <source>
        <dbReference type="SAM" id="SignalP"/>
    </source>
</evidence>
<keyword evidence="10 13" id="KW-0472">Membrane</keyword>
<evidence type="ECO:0000256" key="6">
    <source>
        <dbReference type="ARBA" id="ARBA00022519"/>
    </source>
</evidence>
<comment type="function">
    <text evidence="11">Involved in the TonB-dependent energy-dependent transport of various receptor-bound substrates. Protects ExbD from proteolytic degradation and functionally stabilizes TonB.</text>
</comment>
<dbReference type="Proteomes" id="UP000030380">
    <property type="component" value="Unassembled WGS sequence"/>
</dbReference>
<evidence type="ECO:0000313" key="17">
    <source>
        <dbReference type="Proteomes" id="UP000030380"/>
    </source>
</evidence>
<feature type="chain" id="PRO_5002009167" description="Biopolymer transport protein ExbB" evidence="14">
    <location>
        <begin position="23"/>
        <end position="276"/>
    </location>
</feature>
<keyword evidence="4 12" id="KW-0813">Transport</keyword>
<feature type="transmembrane region" description="Helical" evidence="13">
    <location>
        <begin position="65"/>
        <end position="86"/>
    </location>
</feature>
<evidence type="ECO:0000256" key="1">
    <source>
        <dbReference type="ARBA" id="ARBA00004429"/>
    </source>
</evidence>
<feature type="domain" description="MotA/TolQ/ExbB proton channel" evidence="15">
    <location>
        <begin position="135"/>
        <end position="245"/>
    </location>
</feature>
<organism evidence="16 17">
    <name type="scientific">Chelonobacter oris</name>
    <dbReference type="NCBI Taxonomy" id="505317"/>
    <lineage>
        <taxon>Bacteria</taxon>
        <taxon>Pseudomonadati</taxon>
        <taxon>Pseudomonadota</taxon>
        <taxon>Gammaproteobacteria</taxon>
        <taxon>Pasteurellales</taxon>
        <taxon>Pasteurellaceae</taxon>
        <taxon>Chelonobacter</taxon>
    </lineage>
</organism>
<keyword evidence="5" id="KW-1003">Cell membrane</keyword>
<dbReference type="NCBIfam" id="TIGR02797">
    <property type="entry name" value="exbB"/>
    <property type="match status" value="1"/>
</dbReference>
<dbReference type="OrthoDB" id="9805133at2"/>
<evidence type="ECO:0000256" key="5">
    <source>
        <dbReference type="ARBA" id="ARBA00022475"/>
    </source>
</evidence>
<keyword evidence="6" id="KW-0997">Cell inner membrane</keyword>
<comment type="caution">
    <text evidence="16">The sequence shown here is derived from an EMBL/GenBank/DDBJ whole genome shotgun (WGS) entry which is preliminary data.</text>
</comment>
<keyword evidence="7 13" id="KW-0812">Transmembrane</keyword>
<evidence type="ECO:0000256" key="7">
    <source>
        <dbReference type="ARBA" id="ARBA00022692"/>
    </source>
</evidence>